<comment type="caution">
    <text evidence="12">The sequence shown here is derived from an EMBL/GenBank/DDBJ whole genome shotgun (WGS) entry which is preliminary data.</text>
</comment>
<keyword evidence="7 9" id="KW-0456">Lyase</keyword>
<dbReference type="SUPFAM" id="SSF53850">
    <property type="entry name" value="Periplasmic binding protein-like II"/>
    <property type="match status" value="1"/>
</dbReference>
<dbReference type="GO" id="GO:0009094">
    <property type="term" value="P:L-phenylalanine biosynthetic process"/>
    <property type="evidence" value="ECO:0007669"/>
    <property type="project" value="UniProtKB-UniPathway"/>
</dbReference>
<organism evidence="12 13">
    <name type="scientific">Thermoanaerobacterium thermosaccharolyticum</name>
    <name type="common">Clostridium thermosaccharolyticum</name>
    <dbReference type="NCBI Taxonomy" id="1517"/>
    <lineage>
        <taxon>Bacteria</taxon>
        <taxon>Bacillati</taxon>
        <taxon>Bacillota</taxon>
        <taxon>Clostridia</taxon>
        <taxon>Thermoanaerobacterales</taxon>
        <taxon>Thermoanaerobacteraceae</taxon>
        <taxon>Thermoanaerobacterium</taxon>
    </lineage>
</organism>
<dbReference type="InterPro" id="IPR045865">
    <property type="entry name" value="ACT-like_dom_sf"/>
</dbReference>
<name>A0A231VE13_THETR</name>
<dbReference type="PANTHER" id="PTHR21022">
    <property type="entry name" value="PREPHENATE DEHYDRATASE P PROTEIN"/>
    <property type="match status" value="1"/>
</dbReference>
<dbReference type="SUPFAM" id="SSF55021">
    <property type="entry name" value="ACT-like"/>
    <property type="match status" value="1"/>
</dbReference>
<evidence type="ECO:0000259" key="11">
    <source>
        <dbReference type="PROSITE" id="PS51671"/>
    </source>
</evidence>
<reference evidence="12 13" key="1">
    <citation type="submission" date="2017-06" db="EMBL/GenBank/DDBJ databases">
        <title>Isolation and characterization of a thermophilic and butanogenic Thermoanaerobacterium thermosaccharolyticum M5 capable of efficient degradation of hemicellulose.</title>
        <authorList>
            <person name="Xin F."/>
            <person name="Jiang Y."/>
        </authorList>
    </citation>
    <scope>NUCLEOTIDE SEQUENCE [LARGE SCALE GENOMIC DNA]</scope>
    <source>
        <strain evidence="12 13">M5</strain>
    </source>
</reference>
<dbReference type="Pfam" id="PF01842">
    <property type="entry name" value="ACT"/>
    <property type="match status" value="1"/>
</dbReference>
<evidence type="ECO:0000256" key="6">
    <source>
        <dbReference type="ARBA" id="ARBA00023222"/>
    </source>
</evidence>
<dbReference type="PANTHER" id="PTHR21022:SF19">
    <property type="entry name" value="PREPHENATE DEHYDRATASE-RELATED"/>
    <property type="match status" value="1"/>
</dbReference>
<keyword evidence="5 9" id="KW-0057">Aromatic amino acid biosynthesis</keyword>
<dbReference type="PROSITE" id="PS51171">
    <property type="entry name" value="PREPHENATE_DEHYDR_3"/>
    <property type="match status" value="1"/>
</dbReference>
<dbReference type="InterPro" id="IPR001086">
    <property type="entry name" value="Preph_deHydtase"/>
</dbReference>
<evidence type="ECO:0000259" key="10">
    <source>
        <dbReference type="PROSITE" id="PS51171"/>
    </source>
</evidence>
<dbReference type="PROSITE" id="PS00858">
    <property type="entry name" value="PREPHENATE_DEHYDR_2"/>
    <property type="match status" value="1"/>
</dbReference>
<evidence type="ECO:0000256" key="9">
    <source>
        <dbReference type="RuleBase" id="RU361254"/>
    </source>
</evidence>
<dbReference type="CDD" id="cd04905">
    <property type="entry name" value="ACT_CM-PDT"/>
    <property type="match status" value="1"/>
</dbReference>
<dbReference type="Proteomes" id="UP000215301">
    <property type="component" value="Unassembled WGS sequence"/>
</dbReference>
<dbReference type="InterPro" id="IPR018528">
    <property type="entry name" value="Preph_deHydtase_CS"/>
</dbReference>
<dbReference type="GO" id="GO:0005737">
    <property type="term" value="C:cytoplasm"/>
    <property type="evidence" value="ECO:0007669"/>
    <property type="project" value="TreeGrafter"/>
</dbReference>
<protein>
    <recommendedName>
        <fullName evidence="3 9">Prephenate dehydratase</fullName>
        <shortName evidence="9">PDT</shortName>
        <ecNumber evidence="2 9">4.2.1.51</ecNumber>
    </recommendedName>
</protein>
<dbReference type="PROSITE" id="PS51671">
    <property type="entry name" value="ACT"/>
    <property type="match status" value="1"/>
</dbReference>
<evidence type="ECO:0000256" key="8">
    <source>
        <dbReference type="ARBA" id="ARBA00047848"/>
    </source>
</evidence>
<feature type="domain" description="ACT" evidence="11">
    <location>
        <begin position="194"/>
        <end position="271"/>
    </location>
</feature>
<dbReference type="EC" id="4.2.1.51" evidence="2 9"/>
<comment type="pathway">
    <text evidence="1 9">Amino-acid biosynthesis; L-phenylalanine biosynthesis; phenylpyruvate from prephenate: step 1/1.</text>
</comment>
<gene>
    <name evidence="9" type="primary">pheA</name>
    <name evidence="12" type="ORF">CE561_12170</name>
</gene>
<dbReference type="FunFam" id="3.40.190.10:FF:000034">
    <property type="entry name" value="Chorismate mutase/prephenate dehydratase"/>
    <property type="match status" value="1"/>
</dbReference>
<sequence>MNIYYLGPRGTFSEQALLNYLKQKDGYCVEELKTIPDIVTRLRANKGHEGLVPVENSIEGTVNVTLDMMINDAEGLKIKEEIVIPISHCLIADEIIDFEDIKTIISHPQALAQCREYIRKNLPNATVVNADSTAKAVEEIKNRDDAAAIGNARAAEIYDAKIIDRDIQDVKNNFTRFIVLAHEDSQYTGCDKTTLVFSVPNEPGSLYNILGVFADENINMTKIESRPSRKKIGEYVFWVDIEGHRCDNRIIKALEVLKGKTEFLKVLGSYPKYK</sequence>
<dbReference type="EMBL" id="NKHD01000046">
    <property type="protein sequence ID" value="OXT05896.1"/>
    <property type="molecule type" value="Genomic_DNA"/>
</dbReference>
<proteinExistence type="predicted"/>
<dbReference type="RefSeq" id="WP_094046467.1">
    <property type="nucleotide sequence ID" value="NZ_NKHD01000046.1"/>
</dbReference>
<accession>A0A231VE13</accession>
<evidence type="ECO:0000256" key="2">
    <source>
        <dbReference type="ARBA" id="ARBA00013147"/>
    </source>
</evidence>
<comment type="catalytic activity">
    <reaction evidence="8 9">
        <text>prephenate + H(+) = 3-phenylpyruvate + CO2 + H2O</text>
        <dbReference type="Rhea" id="RHEA:21648"/>
        <dbReference type="ChEBI" id="CHEBI:15377"/>
        <dbReference type="ChEBI" id="CHEBI:15378"/>
        <dbReference type="ChEBI" id="CHEBI:16526"/>
        <dbReference type="ChEBI" id="CHEBI:18005"/>
        <dbReference type="ChEBI" id="CHEBI:29934"/>
        <dbReference type="EC" id="4.2.1.51"/>
    </reaction>
</comment>
<evidence type="ECO:0000256" key="3">
    <source>
        <dbReference type="ARBA" id="ARBA00021872"/>
    </source>
</evidence>
<dbReference type="Gene3D" id="3.30.70.260">
    <property type="match status" value="1"/>
</dbReference>
<keyword evidence="4 9" id="KW-0028">Amino-acid biosynthesis</keyword>
<dbReference type="GO" id="GO:0004664">
    <property type="term" value="F:prephenate dehydratase activity"/>
    <property type="evidence" value="ECO:0007669"/>
    <property type="project" value="UniProtKB-UniRule"/>
</dbReference>
<evidence type="ECO:0000256" key="1">
    <source>
        <dbReference type="ARBA" id="ARBA00004741"/>
    </source>
</evidence>
<evidence type="ECO:0000256" key="5">
    <source>
        <dbReference type="ARBA" id="ARBA00023141"/>
    </source>
</evidence>
<evidence type="ECO:0000256" key="7">
    <source>
        <dbReference type="ARBA" id="ARBA00023239"/>
    </source>
</evidence>
<feature type="domain" description="Prephenate dehydratase" evidence="10">
    <location>
        <begin position="2"/>
        <end position="182"/>
    </location>
</feature>
<dbReference type="FunFam" id="3.30.70.260:FF:000012">
    <property type="entry name" value="Prephenate dehydratase"/>
    <property type="match status" value="1"/>
</dbReference>
<dbReference type="UniPathway" id="UPA00121">
    <property type="reaction ID" value="UER00345"/>
</dbReference>
<dbReference type="AlphaFoldDB" id="A0A231VE13"/>
<dbReference type="CDD" id="cd13633">
    <property type="entry name" value="PBP2_Sa-PDT_like"/>
    <property type="match status" value="1"/>
</dbReference>
<dbReference type="Pfam" id="PF00800">
    <property type="entry name" value="PDT"/>
    <property type="match status" value="1"/>
</dbReference>
<keyword evidence="6 9" id="KW-0584">Phenylalanine biosynthesis</keyword>
<evidence type="ECO:0000313" key="13">
    <source>
        <dbReference type="Proteomes" id="UP000215301"/>
    </source>
</evidence>
<dbReference type="InterPro" id="IPR002912">
    <property type="entry name" value="ACT_dom"/>
</dbReference>
<dbReference type="NCBIfam" id="NF008865">
    <property type="entry name" value="PRK11898.1"/>
    <property type="match status" value="1"/>
</dbReference>
<dbReference type="Gene3D" id="3.40.190.10">
    <property type="entry name" value="Periplasmic binding protein-like II"/>
    <property type="match status" value="2"/>
</dbReference>
<evidence type="ECO:0000313" key="12">
    <source>
        <dbReference type="EMBL" id="OXT05896.1"/>
    </source>
</evidence>
<evidence type="ECO:0000256" key="4">
    <source>
        <dbReference type="ARBA" id="ARBA00022605"/>
    </source>
</evidence>